<dbReference type="OrthoDB" id="1703350at2759"/>
<comment type="catalytic activity">
    <reaction evidence="10 12">
        <text>O-phospho-L-serine + 2-oxoglutarate = 3-phosphooxypyruvate + L-glutamate</text>
        <dbReference type="Rhea" id="RHEA:14329"/>
        <dbReference type="ChEBI" id="CHEBI:16810"/>
        <dbReference type="ChEBI" id="CHEBI:18110"/>
        <dbReference type="ChEBI" id="CHEBI:29985"/>
        <dbReference type="ChEBI" id="CHEBI:57524"/>
        <dbReference type="EC" id="2.6.1.52"/>
    </reaction>
</comment>
<dbReference type="Gene3D" id="3.40.640.10">
    <property type="entry name" value="Type I PLP-dependent aspartate aminotransferase-like (Major domain)"/>
    <property type="match status" value="1"/>
</dbReference>
<dbReference type="STRING" id="947166.A0A1D1UTL1"/>
<dbReference type="InterPro" id="IPR015424">
    <property type="entry name" value="PyrdxlP-dep_Trfase"/>
</dbReference>
<evidence type="ECO:0000256" key="5">
    <source>
        <dbReference type="ARBA" id="ARBA00022605"/>
    </source>
</evidence>
<keyword evidence="5 12" id="KW-0028">Amino-acid biosynthesis</keyword>
<dbReference type="NCBIfam" id="TIGR01364">
    <property type="entry name" value="serC_1"/>
    <property type="match status" value="1"/>
</dbReference>
<dbReference type="AlphaFoldDB" id="A0A1D1UTL1"/>
<evidence type="ECO:0000256" key="10">
    <source>
        <dbReference type="ARBA" id="ARBA00049007"/>
    </source>
</evidence>
<dbReference type="InterPro" id="IPR015421">
    <property type="entry name" value="PyrdxlP-dep_Trfase_major"/>
</dbReference>
<dbReference type="PANTHER" id="PTHR43247">
    <property type="entry name" value="PHOSPHOSERINE AMINOTRANSFERASE"/>
    <property type="match status" value="1"/>
</dbReference>
<dbReference type="EC" id="2.6.1.52" evidence="12"/>
<evidence type="ECO:0000259" key="13">
    <source>
        <dbReference type="Pfam" id="PF00266"/>
    </source>
</evidence>
<dbReference type="PROSITE" id="PS00595">
    <property type="entry name" value="AA_TRANSFER_CLASS_5"/>
    <property type="match status" value="1"/>
</dbReference>
<comment type="similarity">
    <text evidence="3">Belongs to the class-V pyridoxal-phosphate-dependent aminotransferase family. SerC subfamily.</text>
</comment>
<dbReference type="FunFam" id="3.90.1150.10:FF:000006">
    <property type="entry name" value="Phosphoserine aminotransferase"/>
    <property type="match status" value="1"/>
</dbReference>
<dbReference type="PANTHER" id="PTHR43247:SF1">
    <property type="entry name" value="PHOSPHOSERINE AMINOTRANSFERASE"/>
    <property type="match status" value="1"/>
</dbReference>
<keyword evidence="7" id="KW-0663">Pyridoxal phosphate</keyword>
<evidence type="ECO:0000256" key="3">
    <source>
        <dbReference type="ARBA" id="ARBA00006904"/>
    </source>
</evidence>
<evidence type="ECO:0000313" key="15">
    <source>
        <dbReference type="Proteomes" id="UP000186922"/>
    </source>
</evidence>
<dbReference type="GO" id="GO:0030170">
    <property type="term" value="F:pyridoxal phosphate binding"/>
    <property type="evidence" value="ECO:0007669"/>
    <property type="project" value="TreeGrafter"/>
</dbReference>
<reference evidence="14 15" key="1">
    <citation type="journal article" date="2016" name="Nat. Commun.">
        <title>Extremotolerant tardigrade genome and improved radiotolerance of human cultured cells by tardigrade-unique protein.</title>
        <authorList>
            <person name="Hashimoto T."/>
            <person name="Horikawa D.D."/>
            <person name="Saito Y."/>
            <person name="Kuwahara H."/>
            <person name="Kozuka-Hata H."/>
            <person name="Shin-I T."/>
            <person name="Minakuchi Y."/>
            <person name="Ohishi K."/>
            <person name="Motoyama A."/>
            <person name="Aizu T."/>
            <person name="Enomoto A."/>
            <person name="Kondo K."/>
            <person name="Tanaka S."/>
            <person name="Hara Y."/>
            <person name="Koshikawa S."/>
            <person name="Sagara H."/>
            <person name="Miura T."/>
            <person name="Yokobori S."/>
            <person name="Miyagawa K."/>
            <person name="Suzuki Y."/>
            <person name="Kubo T."/>
            <person name="Oyama M."/>
            <person name="Kohara Y."/>
            <person name="Fujiyama A."/>
            <person name="Arakawa K."/>
            <person name="Katayama T."/>
            <person name="Toyoda A."/>
            <person name="Kunieda T."/>
        </authorList>
    </citation>
    <scope>NUCLEOTIDE SEQUENCE [LARGE SCALE GENOMIC DNA]</scope>
    <source>
        <strain evidence="14 15">YOKOZUNA-1</strain>
    </source>
</reference>
<sequence>MYANACQEAPANGLKSGISGERAINFSPGPAKIPDEVLHIVQEELLNYHGQGLGVMEMSHRSKEFEEIILGAEKSVRDLLNVPENYKVLFLQGGGAGQFAAVPLNLMHTGSADYLVTGSWSQSAVKEAEKYGKVNWVAPKSDKFVSIPDASTWKHSPDASYFYHCSNETVHGVEFPETPSVPNNTPVVADISSNFMSRKLDVSKYGLLFGGAQKNVGGAGVTAVIVRDDLLGKSRKECPSVIDYKVQSANSSLYNTPPCFNIYVMGLCLNWIQKHGGLDAMEDLSRQKSSLIYDVIDRSNGFYSAPVDRRYRSRMNIPFRVGTGADQERVEKEFLHEAQKLRMVSLKGHRSVGGMRASLYNAVTVEETRMLADFMEEFRDRSLDEQKA</sequence>
<dbReference type="GO" id="GO:0004648">
    <property type="term" value="F:O-phospho-L-serine:2-oxoglutarate aminotransferase activity"/>
    <property type="evidence" value="ECO:0007669"/>
    <property type="project" value="UniProtKB-EC"/>
</dbReference>
<dbReference type="FunFam" id="3.40.640.10:FF:000010">
    <property type="entry name" value="Phosphoserine aminotransferase"/>
    <property type="match status" value="1"/>
</dbReference>
<comment type="pathway">
    <text evidence="2 12">Amino-acid biosynthesis; L-serine biosynthesis; L-serine from 3-phospho-D-glycerate: step 2/3.</text>
</comment>
<dbReference type="UniPathway" id="UPA00244">
    <property type="reaction ID" value="UER00311"/>
</dbReference>
<evidence type="ECO:0000256" key="8">
    <source>
        <dbReference type="ARBA" id="ARBA00023299"/>
    </source>
</evidence>
<dbReference type="Gene3D" id="3.90.1150.10">
    <property type="entry name" value="Aspartate Aminotransferase, domain 1"/>
    <property type="match status" value="1"/>
</dbReference>
<dbReference type="InterPro" id="IPR015422">
    <property type="entry name" value="PyrdxlP-dep_Trfase_small"/>
</dbReference>
<evidence type="ECO:0000256" key="4">
    <source>
        <dbReference type="ARBA" id="ARBA00022576"/>
    </source>
</evidence>
<dbReference type="PIRSF" id="PIRSF000525">
    <property type="entry name" value="SerC"/>
    <property type="match status" value="1"/>
</dbReference>
<comment type="catalytic activity">
    <reaction evidence="9">
        <text>4-(phosphooxy)-L-threonine + 2-oxoglutarate = (R)-3-hydroxy-2-oxo-4-phosphooxybutanoate + L-glutamate</text>
        <dbReference type="Rhea" id="RHEA:16573"/>
        <dbReference type="ChEBI" id="CHEBI:16810"/>
        <dbReference type="ChEBI" id="CHEBI:29985"/>
        <dbReference type="ChEBI" id="CHEBI:58452"/>
        <dbReference type="ChEBI" id="CHEBI:58538"/>
        <dbReference type="EC" id="2.6.1.52"/>
    </reaction>
</comment>
<dbReference type="GO" id="GO:0005737">
    <property type="term" value="C:cytoplasm"/>
    <property type="evidence" value="ECO:0007669"/>
    <property type="project" value="TreeGrafter"/>
</dbReference>
<protein>
    <recommendedName>
        <fullName evidence="12">Phosphoserine aminotransferase</fullName>
        <ecNumber evidence="12">2.6.1.52</ecNumber>
    </recommendedName>
</protein>
<comment type="cofactor">
    <cofactor evidence="1 11">
        <name>pyridoxal 5'-phosphate</name>
        <dbReference type="ChEBI" id="CHEBI:597326"/>
    </cofactor>
</comment>
<gene>
    <name evidence="14" type="primary">RvY_02228-1</name>
    <name evidence="14" type="synonym">RvY_02228.1</name>
    <name evidence="14" type="ORF">RvY_02228</name>
</gene>
<evidence type="ECO:0000256" key="12">
    <source>
        <dbReference type="RuleBase" id="RU004505"/>
    </source>
</evidence>
<evidence type="ECO:0000256" key="6">
    <source>
        <dbReference type="ARBA" id="ARBA00022679"/>
    </source>
</evidence>
<dbReference type="InterPro" id="IPR020578">
    <property type="entry name" value="Aminotrans_V_PyrdxlP_BS"/>
</dbReference>
<accession>A0A1D1UTL1</accession>
<organism evidence="14 15">
    <name type="scientific">Ramazzottius varieornatus</name>
    <name type="common">Water bear</name>
    <name type="synonym">Tardigrade</name>
    <dbReference type="NCBI Taxonomy" id="947166"/>
    <lineage>
        <taxon>Eukaryota</taxon>
        <taxon>Metazoa</taxon>
        <taxon>Ecdysozoa</taxon>
        <taxon>Tardigrada</taxon>
        <taxon>Eutardigrada</taxon>
        <taxon>Parachela</taxon>
        <taxon>Hypsibioidea</taxon>
        <taxon>Ramazzottiidae</taxon>
        <taxon>Ramazzottius</taxon>
    </lineage>
</organism>
<dbReference type="InterPro" id="IPR000192">
    <property type="entry name" value="Aminotrans_V_dom"/>
</dbReference>
<name>A0A1D1UTL1_RAMVA</name>
<dbReference type="NCBIfam" id="NF003764">
    <property type="entry name" value="PRK05355.1"/>
    <property type="match status" value="1"/>
</dbReference>
<proteinExistence type="inferred from homology"/>
<dbReference type="UniPathway" id="UPA00135">
    <property type="reaction ID" value="UER00197"/>
</dbReference>
<dbReference type="GO" id="GO:0006564">
    <property type="term" value="P:L-serine biosynthetic process"/>
    <property type="evidence" value="ECO:0007669"/>
    <property type="project" value="UniProtKB-KW"/>
</dbReference>
<feature type="domain" description="Aminotransferase class V" evidence="13">
    <location>
        <begin position="25"/>
        <end position="368"/>
    </location>
</feature>
<dbReference type="EMBL" id="BDGG01000001">
    <property type="protein sequence ID" value="GAU89713.1"/>
    <property type="molecule type" value="Genomic_DNA"/>
</dbReference>
<dbReference type="CDD" id="cd00611">
    <property type="entry name" value="PSAT_like"/>
    <property type="match status" value="1"/>
</dbReference>
<dbReference type="SUPFAM" id="SSF53383">
    <property type="entry name" value="PLP-dependent transferases"/>
    <property type="match status" value="1"/>
</dbReference>
<keyword evidence="15" id="KW-1185">Reference proteome</keyword>
<comment type="caution">
    <text evidence="14">The sequence shown here is derived from an EMBL/GenBank/DDBJ whole genome shotgun (WGS) entry which is preliminary data.</text>
</comment>
<evidence type="ECO:0000256" key="2">
    <source>
        <dbReference type="ARBA" id="ARBA00005099"/>
    </source>
</evidence>
<dbReference type="Pfam" id="PF00266">
    <property type="entry name" value="Aminotran_5"/>
    <property type="match status" value="1"/>
</dbReference>
<keyword evidence="4 12" id="KW-0032">Aminotransferase</keyword>
<evidence type="ECO:0000256" key="7">
    <source>
        <dbReference type="ARBA" id="ARBA00022898"/>
    </source>
</evidence>
<dbReference type="Proteomes" id="UP000186922">
    <property type="component" value="Unassembled WGS sequence"/>
</dbReference>
<dbReference type="InterPro" id="IPR022278">
    <property type="entry name" value="Pser_aminoTfrase"/>
</dbReference>
<evidence type="ECO:0000256" key="11">
    <source>
        <dbReference type="RuleBase" id="RU004504"/>
    </source>
</evidence>
<evidence type="ECO:0000256" key="9">
    <source>
        <dbReference type="ARBA" id="ARBA00047630"/>
    </source>
</evidence>
<evidence type="ECO:0000256" key="1">
    <source>
        <dbReference type="ARBA" id="ARBA00001933"/>
    </source>
</evidence>
<keyword evidence="6 12" id="KW-0808">Transferase</keyword>
<evidence type="ECO:0000313" key="14">
    <source>
        <dbReference type="EMBL" id="GAU89713.1"/>
    </source>
</evidence>
<keyword evidence="8 12" id="KW-0718">Serine biosynthesis</keyword>
<dbReference type="HAMAP" id="MF_00160">
    <property type="entry name" value="SerC_aminotrans_5"/>
    <property type="match status" value="1"/>
</dbReference>